<dbReference type="PIRSF" id="PIRSF006816">
    <property type="entry name" value="Cyc3_hyd_g"/>
    <property type="match status" value="1"/>
</dbReference>
<dbReference type="InterPro" id="IPR050353">
    <property type="entry name" value="PyrK_electron_transfer"/>
</dbReference>
<dbReference type="PANTHER" id="PTHR43513:SF1">
    <property type="entry name" value="ANAEROBIC SULFITE REDUCTASE SUBUNIT B"/>
    <property type="match status" value="1"/>
</dbReference>
<keyword evidence="4" id="KW-1185">Reference proteome</keyword>
<dbReference type="KEGG" id="vpy:HZI73_20450"/>
<dbReference type="GO" id="GO:0050660">
    <property type="term" value="F:flavin adenine dinucleotide binding"/>
    <property type="evidence" value="ECO:0007669"/>
    <property type="project" value="InterPro"/>
</dbReference>
<dbReference type="PRINTS" id="PR00406">
    <property type="entry name" value="CYTB5RDTASE"/>
</dbReference>
<dbReference type="Gene3D" id="2.40.30.10">
    <property type="entry name" value="Translation factors"/>
    <property type="match status" value="1"/>
</dbReference>
<sequence>MNPLLPVNAMITKIIKETTQEYRFRLKLVNNQPFHFRPGQFVMLSMMGVGEAPFSLTSDAHIHDTFEICVRKVGTVSKMLHEKKIGDMVGIRGPYGTYFDTKDYVGDHVFFIAGGLGLVPLRPVILACLGNREAYENITLLYGSKNIKDMVYKNFVKSWEKQEDIDVDIILDNPEGTAYPQGLITKLIADKVFHDQTTFIICGPPIMYKFVIKLLKEKKIMDHKIWISLERHMKCGVGLCGHCRMDDVCVCQSGPVFRYDQVKGKRGAIA</sequence>
<dbReference type="GO" id="GO:0006221">
    <property type="term" value="P:pyrimidine nucleotide biosynthetic process"/>
    <property type="evidence" value="ECO:0007669"/>
    <property type="project" value="InterPro"/>
</dbReference>
<name>A0A8J8MME7_9FIRM</name>
<accession>A0A8J8MME7</accession>
<dbReference type="PANTHER" id="PTHR43513">
    <property type="entry name" value="DIHYDROOROTATE DEHYDROGENASE B (NAD(+)), ELECTRON TRANSFER SUBUNIT"/>
    <property type="match status" value="1"/>
</dbReference>
<feature type="binding site" evidence="1">
    <location>
        <position position="243"/>
    </location>
    <ligand>
        <name>[2Fe-2S] cluster</name>
        <dbReference type="ChEBI" id="CHEBI:190135"/>
    </ligand>
</feature>
<dbReference type="EMBL" id="CP058649">
    <property type="protein sequence ID" value="QUI24527.1"/>
    <property type="molecule type" value="Genomic_DNA"/>
</dbReference>
<proteinExistence type="predicted"/>
<dbReference type="AlphaFoldDB" id="A0A8J8MME7"/>
<dbReference type="Proteomes" id="UP000683246">
    <property type="component" value="Chromosome"/>
</dbReference>
<evidence type="ECO:0000313" key="3">
    <source>
        <dbReference type="EMBL" id="QUI24527.1"/>
    </source>
</evidence>
<feature type="domain" description="FAD-binding FR-type" evidence="2">
    <location>
        <begin position="4"/>
        <end position="101"/>
    </location>
</feature>
<reference evidence="3" key="1">
    <citation type="submission" date="2020-07" db="EMBL/GenBank/DDBJ databases">
        <title>Vallitalea pronyensis genome.</title>
        <authorList>
            <person name="Postec A."/>
        </authorList>
    </citation>
    <scope>NUCLEOTIDE SEQUENCE</scope>
    <source>
        <strain evidence="3">FatNI3</strain>
    </source>
</reference>
<evidence type="ECO:0000256" key="1">
    <source>
        <dbReference type="PIRSR" id="PIRSR006816-2"/>
    </source>
</evidence>
<dbReference type="InterPro" id="IPR012165">
    <property type="entry name" value="Cyt_c3_hydrogenase_gsu"/>
</dbReference>
<organism evidence="3 4">
    <name type="scientific">Vallitalea pronyensis</name>
    <dbReference type="NCBI Taxonomy" id="1348613"/>
    <lineage>
        <taxon>Bacteria</taxon>
        <taxon>Bacillati</taxon>
        <taxon>Bacillota</taxon>
        <taxon>Clostridia</taxon>
        <taxon>Lachnospirales</taxon>
        <taxon>Vallitaleaceae</taxon>
        <taxon>Vallitalea</taxon>
    </lineage>
</organism>
<dbReference type="GO" id="GO:0051537">
    <property type="term" value="F:2 iron, 2 sulfur cluster binding"/>
    <property type="evidence" value="ECO:0007669"/>
    <property type="project" value="UniProtKB-KW"/>
</dbReference>
<comment type="cofactor">
    <cofactor evidence="1">
        <name>[2Fe-2S] cluster</name>
        <dbReference type="ChEBI" id="CHEBI:190135"/>
    </cofactor>
    <text evidence="1">Binds 1 [2Fe-2S] cluster per subunit.</text>
</comment>
<dbReference type="InterPro" id="IPR017938">
    <property type="entry name" value="Riboflavin_synthase-like_b-brl"/>
</dbReference>
<evidence type="ECO:0000259" key="2">
    <source>
        <dbReference type="PROSITE" id="PS51384"/>
    </source>
</evidence>
<evidence type="ECO:0000313" key="4">
    <source>
        <dbReference type="Proteomes" id="UP000683246"/>
    </source>
</evidence>
<dbReference type="PROSITE" id="PS51384">
    <property type="entry name" value="FAD_FR"/>
    <property type="match status" value="1"/>
</dbReference>
<feature type="binding site" evidence="1">
    <location>
        <position position="251"/>
    </location>
    <ligand>
        <name>[2Fe-2S] cluster</name>
        <dbReference type="ChEBI" id="CHEBI:190135"/>
    </ligand>
</feature>
<dbReference type="Pfam" id="PF00175">
    <property type="entry name" value="NAD_binding_1"/>
    <property type="match status" value="1"/>
</dbReference>
<dbReference type="Pfam" id="PF00970">
    <property type="entry name" value="FAD_binding_6"/>
    <property type="match status" value="1"/>
</dbReference>
<dbReference type="GO" id="GO:0046872">
    <property type="term" value="F:metal ion binding"/>
    <property type="evidence" value="ECO:0007669"/>
    <property type="project" value="UniProtKB-KW"/>
</dbReference>
<dbReference type="RefSeq" id="WP_212695218.1">
    <property type="nucleotide sequence ID" value="NZ_CP058649.1"/>
</dbReference>
<keyword evidence="1" id="KW-0408">Iron</keyword>
<dbReference type="SUPFAM" id="SSF63380">
    <property type="entry name" value="Riboflavin synthase domain-like"/>
    <property type="match status" value="1"/>
</dbReference>
<keyword evidence="1" id="KW-0479">Metal-binding</keyword>
<dbReference type="InterPro" id="IPR008333">
    <property type="entry name" value="Cbr1-like_FAD-bd_dom"/>
</dbReference>
<dbReference type="InterPro" id="IPR039261">
    <property type="entry name" value="FNR_nucleotide-bd"/>
</dbReference>
<keyword evidence="1" id="KW-0411">Iron-sulfur</keyword>
<dbReference type="InterPro" id="IPR001433">
    <property type="entry name" value="OxRdtase_FAD/NAD-bd"/>
</dbReference>
<feature type="binding site" evidence="1">
    <location>
        <position position="235"/>
    </location>
    <ligand>
        <name>[2Fe-2S] cluster</name>
        <dbReference type="ChEBI" id="CHEBI:190135"/>
    </ligand>
</feature>
<dbReference type="SUPFAM" id="SSF52343">
    <property type="entry name" value="Ferredoxin reductase-like, C-terminal NADP-linked domain"/>
    <property type="match status" value="1"/>
</dbReference>
<dbReference type="InterPro" id="IPR017927">
    <property type="entry name" value="FAD-bd_FR_type"/>
</dbReference>
<dbReference type="GO" id="GO:0016491">
    <property type="term" value="F:oxidoreductase activity"/>
    <property type="evidence" value="ECO:0007669"/>
    <property type="project" value="InterPro"/>
</dbReference>
<dbReference type="InterPro" id="IPR019480">
    <property type="entry name" value="Dihydroorotate_DH_Fe-S-bd"/>
</dbReference>
<keyword evidence="1" id="KW-0001">2Fe-2S</keyword>
<dbReference type="Gene3D" id="3.40.50.80">
    <property type="entry name" value="Nucleotide-binding domain of ferredoxin-NADP reductase (FNR) module"/>
    <property type="match status" value="1"/>
</dbReference>
<protein>
    <submittedName>
        <fullName evidence="3">FAD/NAD(P)-binding protein</fullName>
    </submittedName>
</protein>
<gene>
    <name evidence="3" type="ORF">HZI73_20450</name>
</gene>
<dbReference type="CDD" id="cd06221">
    <property type="entry name" value="sulfite_reductase_like"/>
    <property type="match status" value="1"/>
</dbReference>
<dbReference type="Pfam" id="PF10418">
    <property type="entry name" value="DHODB_Fe-S_bind"/>
    <property type="match status" value="1"/>
</dbReference>
<feature type="binding site" evidence="1">
    <location>
        <position position="240"/>
    </location>
    <ligand>
        <name>[2Fe-2S] cluster</name>
        <dbReference type="ChEBI" id="CHEBI:190135"/>
    </ligand>
</feature>